<dbReference type="Proteomes" id="UP000283509">
    <property type="component" value="Unassembled WGS sequence"/>
</dbReference>
<organism evidence="2 3">
    <name type="scientific">Penaeus vannamei</name>
    <name type="common">Whiteleg shrimp</name>
    <name type="synonym">Litopenaeus vannamei</name>
    <dbReference type="NCBI Taxonomy" id="6689"/>
    <lineage>
        <taxon>Eukaryota</taxon>
        <taxon>Metazoa</taxon>
        <taxon>Ecdysozoa</taxon>
        <taxon>Arthropoda</taxon>
        <taxon>Crustacea</taxon>
        <taxon>Multicrustacea</taxon>
        <taxon>Malacostraca</taxon>
        <taxon>Eumalacostraca</taxon>
        <taxon>Eucarida</taxon>
        <taxon>Decapoda</taxon>
        <taxon>Dendrobranchiata</taxon>
        <taxon>Penaeoidea</taxon>
        <taxon>Penaeidae</taxon>
        <taxon>Penaeus</taxon>
    </lineage>
</organism>
<dbReference type="OrthoDB" id="10471581at2759"/>
<accession>A0A423U8J3</accession>
<keyword evidence="1" id="KW-0472">Membrane</keyword>
<evidence type="ECO:0000313" key="2">
    <source>
        <dbReference type="EMBL" id="ROT85024.1"/>
    </source>
</evidence>
<proteinExistence type="predicted"/>
<feature type="transmembrane region" description="Helical" evidence="1">
    <location>
        <begin position="34"/>
        <end position="59"/>
    </location>
</feature>
<reference evidence="2 3" key="1">
    <citation type="submission" date="2018-04" db="EMBL/GenBank/DDBJ databases">
        <authorList>
            <person name="Zhang X."/>
            <person name="Yuan J."/>
            <person name="Li F."/>
            <person name="Xiang J."/>
        </authorList>
    </citation>
    <scope>NUCLEOTIDE SEQUENCE [LARGE SCALE GENOMIC DNA]</scope>
    <source>
        <tissue evidence="2">Muscle</tissue>
    </source>
</reference>
<reference evidence="2 3" key="2">
    <citation type="submission" date="2019-01" db="EMBL/GenBank/DDBJ databases">
        <title>The decoding of complex shrimp genome reveals the adaptation for benthos swimmer, frequently molting mechanism and breeding impact on genome.</title>
        <authorList>
            <person name="Sun Y."/>
            <person name="Gao Y."/>
            <person name="Yu Y."/>
        </authorList>
    </citation>
    <scope>NUCLEOTIDE SEQUENCE [LARGE SCALE GENOMIC DNA]</scope>
    <source>
        <tissue evidence="2">Muscle</tissue>
    </source>
</reference>
<dbReference type="AlphaFoldDB" id="A0A423U8J3"/>
<dbReference type="EMBL" id="QCYY01000454">
    <property type="protein sequence ID" value="ROT85024.1"/>
    <property type="molecule type" value="Genomic_DNA"/>
</dbReference>
<keyword evidence="1" id="KW-1133">Transmembrane helix</keyword>
<protein>
    <submittedName>
        <fullName evidence="2">Uncharacterized protein</fullName>
    </submittedName>
</protein>
<keyword evidence="3" id="KW-1185">Reference proteome</keyword>
<keyword evidence="1" id="KW-0812">Transmembrane</keyword>
<evidence type="ECO:0000256" key="1">
    <source>
        <dbReference type="SAM" id="Phobius"/>
    </source>
</evidence>
<name>A0A423U8J3_PENVA</name>
<evidence type="ECO:0000313" key="3">
    <source>
        <dbReference type="Proteomes" id="UP000283509"/>
    </source>
</evidence>
<sequence length="196" mass="20917">MLALNGVALAAGSPISPAEELPPSALEETPFPRALSTSVFGFETILTGLVYLSFGIFLYQMIQRAVDARLITSLTSPSGGRSASQFDVGALLQSLEEIPDVASEMALVGVKGLEVWSQRPSCLPLFLCRANSPHSHQRSRQPALALTSSAVTLWAGLQNPNAILEGALATWRGAKGYACDDAYLQCYAPHRLKSLD</sequence>
<comment type="caution">
    <text evidence="2">The sequence shown here is derived from an EMBL/GenBank/DDBJ whole genome shotgun (WGS) entry which is preliminary data.</text>
</comment>
<gene>
    <name evidence="2" type="ORF">C7M84_021565</name>
</gene>